<keyword evidence="5" id="KW-1185">Reference proteome</keyword>
<evidence type="ECO:0000313" key="5">
    <source>
        <dbReference type="Proteomes" id="UP000298050"/>
    </source>
</evidence>
<sequence length="657" mass="71782">MATTRRHARLPVSDTTGYRPDIDGLRAFSIIAVLVYHAFPDWLPGGFVGVDVFFVISGYLISGIILRESAAGSFSLAHFYRRRVQRIFPATALVLAVTMLAGWWVLLPYEYAQLGKHTAASAGFVPNLVYWTEAGYFDTDSKLKPLLHFWSLGVEEQFYLVWPALLLLALRLRQALPLILALLLLSFASGLLAADRASAFFLPWNRVWELLAGAALAALPASRTPAAAGRTAQHLCSLAGLALMVTATIVIDSAAAFPRWWALLPVLGAATMLAAGPAGIANRLLANPLLVLVGKISFPLYLWHWPLLTFARIMYSGEPPATVRGAAVALAVLLAAFTWRILERPLRYHRARRVPALLLGAMLLVALAGLVIWRLDGVPARTTQFNASAQTLYWKELGLHERDDCSDRLSVPGRCLSDGKSPQVAVLGDSHSSNVFFALAHYYRDTPTGVIRLGVGGCPPLYDVSVRDAGAPDTCRAATAGNLDWVLANPQIETVYLSSMGPMYLSQRGRYQLQDPAAPALDSNRKVFARALAATVDRLQAAGKQVVLVLDWPGLGFDPATCVDLRPLRLAPFTPRECRTPAARHQRREAAYRRILETVAAQRPGVMLWDTPAVFCDADFCTGMHDGVLLYRDPGHLSLPGSRYLGEHLQLTRPAAD</sequence>
<feature type="transmembrane region" description="Helical" evidence="1">
    <location>
        <begin position="285"/>
        <end position="303"/>
    </location>
</feature>
<gene>
    <name evidence="4" type="ORF">E4634_02020</name>
</gene>
<feature type="transmembrane region" description="Helical" evidence="1">
    <location>
        <begin position="323"/>
        <end position="342"/>
    </location>
</feature>
<feature type="transmembrane region" description="Helical" evidence="1">
    <location>
        <begin position="45"/>
        <end position="66"/>
    </location>
</feature>
<dbReference type="PANTHER" id="PTHR23028">
    <property type="entry name" value="ACETYLTRANSFERASE"/>
    <property type="match status" value="1"/>
</dbReference>
<dbReference type="OrthoDB" id="9767863at2"/>
<feature type="transmembrane region" description="Helical" evidence="1">
    <location>
        <begin position="21"/>
        <end position="39"/>
    </location>
</feature>
<evidence type="ECO:0000313" key="4">
    <source>
        <dbReference type="EMBL" id="TGD75686.1"/>
    </source>
</evidence>
<proteinExistence type="predicted"/>
<protein>
    <submittedName>
        <fullName evidence="4">Acyltransferase</fullName>
    </submittedName>
</protein>
<dbReference type="AlphaFoldDB" id="A0A4Z0M8G6"/>
<dbReference type="Pfam" id="PF01757">
    <property type="entry name" value="Acyl_transf_3"/>
    <property type="match status" value="1"/>
</dbReference>
<evidence type="ECO:0000259" key="2">
    <source>
        <dbReference type="Pfam" id="PF01757"/>
    </source>
</evidence>
<keyword evidence="1" id="KW-1133">Transmembrane helix</keyword>
<dbReference type="SUPFAM" id="SSF52266">
    <property type="entry name" value="SGNH hydrolase"/>
    <property type="match status" value="1"/>
</dbReference>
<dbReference type="Pfam" id="PF19040">
    <property type="entry name" value="SGNH"/>
    <property type="match status" value="1"/>
</dbReference>
<dbReference type="GO" id="GO:0016747">
    <property type="term" value="F:acyltransferase activity, transferring groups other than amino-acyl groups"/>
    <property type="evidence" value="ECO:0007669"/>
    <property type="project" value="InterPro"/>
</dbReference>
<keyword evidence="4" id="KW-0808">Transferase</keyword>
<feature type="transmembrane region" description="Helical" evidence="1">
    <location>
        <begin position="235"/>
        <end position="254"/>
    </location>
</feature>
<evidence type="ECO:0000259" key="3">
    <source>
        <dbReference type="Pfam" id="PF19040"/>
    </source>
</evidence>
<feature type="transmembrane region" description="Helical" evidence="1">
    <location>
        <begin position="175"/>
        <end position="194"/>
    </location>
</feature>
<dbReference type="GO" id="GO:0016020">
    <property type="term" value="C:membrane"/>
    <property type="evidence" value="ECO:0007669"/>
    <property type="project" value="TreeGrafter"/>
</dbReference>
<keyword evidence="1" id="KW-0472">Membrane</keyword>
<feature type="domain" description="Acyltransferase 3" evidence="2">
    <location>
        <begin position="21"/>
        <end position="338"/>
    </location>
</feature>
<comment type="caution">
    <text evidence="4">The sequence shown here is derived from an EMBL/GenBank/DDBJ whole genome shotgun (WGS) entry which is preliminary data.</text>
</comment>
<name>A0A4Z0M8G6_9GAMM</name>
<dbReference type="EMBL" id="SRLE01000002">
    <property type="protein sequence ID" value="TGD75686.1"/>
    <property type="molecule type" value="Genomic_DNA"/>
</dbReference>
<organism evidence="4 5">
    <name type="scientific">Mangrovimicrobium sediminis</name>
    <dbReference type="NCBI Taxonomy" id="2562682"/>
    <lineage>
        <taxon>Bacteria</taxon>
        <taxon>Pseudomonadati</taxon>
        <taxon>Pseudomonadota</taxon>
        <taxon>Gammaproteobacteria</taxon>
        <taxon>Cellvibrionales</taxon>
        <taxon>Halieaceae</taxon>
        <taxon>Mangrovimicrobium</taxon>
    </lineage>
</organism>
<feature type="transmembrane region" description="Helical" evidence="1">
    <location>
        <begin position="147"/>
        <end position="168"/>
    </location>
</feature>
<dbReference type="InterPro" id="IPR043968">
    <property type="entry name" value="SGNH"/>
</dbReference>
<keyword evidence="4" id="KW-0012">Acyltransferase</keyword>
<accession>A0A4Z0M8G6</accession>
<feature type="transmembrane region" description="Helical" evidence="1">
    <location>
        <begin position="260"/>
        <end position="278"/>
    </location>
</feature>
<keyword evidence="1" id="KW-0812">Transmembrane</keyword>
<reference evidence="4 5" key="1">
    <citation type="submission" date="2019-04" db="EMBL/GenBank/DDBJ databases">
        <title>Taxonomy of novel Haliea sp. from mangrove soil of West Coast of India.</title>
        <authorList>
            <person name="Verma A."/>
            <person name="Kumar P."/>
            <person name="Krishnamurthi S."/>
        </authorList>
    </citation>
    <scope>NUCLEOTIDE SEQUENCE [LARGE SCALE GENOMIC DNA]</scope>
    <source>
        <strain evidence="4 5">SAOS-164</strain>
    </source>
</reference>
<evidence type="ECO:0000256" key="1">
    <source>
        <dbReference type="SAM" id="Phobius"/>
    </source>
</evidence>
<feature type="domain" description="SGNH" evidence="3">
    <location>
        <begin position="411"/>
        <end position="649"/>
    </location>
</feature>
<dbReference type="InterPro" id="IPR050879">
    <property type="entry name" value="Acyltransferase_3"/>
</dbReference>
<dbReference type="GO" id="GO:0009103">
    <property type="term" value="P:lipopolysaccharide biosynthetic process"/>
    <property type="evidence" value="ECO:0007669"/>
    <property type="project" value="TreeGrafter"/>
</dbReference>
<dbReference type="PANTHER" id="PTHR23028:SF53">
    <property type="entry name" value="ACYL_TRANSF_3 DOMAIN-CONTAINING PROTEIN"/>
    <property type="match status" value="1"/>
</dbReference>
<feature type="transmembrane region" description="Helical" evidence="1">
    <location>
        <begin position="87"/>
        <end position="106"/>
    </location>
</feature>
<feature type="transmembrane region" description="Helical" evidence="1">
    <location>
        <begin position="206"/>
        <end position="223"/>
    </location>
</feature>
<feature type="transmembrane region" description="Helical" evidence="1">
    <location>
        <begin position="354"/>
        <end position="375"/>
    </location>
</feature>
<dbReference type="InterPro" id="IPR002656">
    <property type="entry name" value="Acyl_transf_3_dom"/>
</dbReference>
<dbReference type="Proteomes" id="UP000298050">
    <property type="component" value="Unassembled WGS sequence"/>
</dbReference>